<dbReference type="Proteomes" id="UP000660611">
    <property type="component" value="Unassembled WGS sequence"/>
</dbReference>
<comment type="caution">
    <text evidence="2">The sequence shown here is derived from an EMBL/GenBank/DDBJ whole genome shotgun (WGS) entry which is preliminary data.</text>
</comment>
<evidence type="ECO:0000313" key="3">
    <source>
        <dbReference type="Proteomes" id="UP000660611"/>
    </source>
</evidence>
<proteinExistence type="predicted"/>
<dbReference type="EMBL" id="BONQ01000108">
    <property type="protein sequence ID" value="GIG48733.1"/>
    <property type="molecule type" value="Genomic_DNA"/>
</dbReference>
<evidence type="ECO:0000313" key="2">
    <source>
        <dbReference type="EMBL" id="GIG48733.1"/>
    </source>
</evidence>
<keyword evidence="3" id="KW-1185">Reference proteome</keyword>
<organism evidence="2 3">
    <name type="scientific">Dactylosporangium siamense</name>
    <dbReference type="NCBI Taxonomy" id="685454"/>
    <lineage>
        <taxon>Bacteria</taxon>
        <taxon>Bacillati</taxon>
        <taxon>Actinomycetota</taxon>
        <taxon>Actinomycetes</taxon>
        <taxon>Micromonosporales</taxon>
        <taxon>Micromonosporaceae</taxon>
        <taxon>Dactylosporangium</taxon>
    </lineage>
</organism>
<feature type="region of interest" description="Disordered" evidence="1">
    <location>
        <begin position="254"/>
        <end position="280"/>
    </location>
</feature>
<feature type="compositionally biased region" description="Basic residues" evidence="1">
    <location>
        <begin position="254"/>
        <end position="265"/>
    </location>
</feature>
<dbReference type="RefSeq" id="WP_203850439.1">
    <property type="nucleotide sequence ID" value="NZ_BAAAVW010000023.1"/>
</dbReference>
<reference evidence="2" key="1">
    <citation type="submission" date="2021-01" db="EMBL/GenBank/DDBJ databases">
        <title>Whole genome shotgun sequence of Dactylosporangium siamense NBRC 106093.</title>
        <authorList>
            <person name="Komaki H."/>
            <person name="Tamura T."/>
        </authorList>
    </citation>
    <scope>NUCLEOTIDE SEQUENCE</scope>
    <source>
        <strain evidence="2">NBRC 106093</strain>
    </source>
</reference>
<accession>A0A919UFJ5</accession>
<sequence>MRYVVAEQFDARAYLTALPQLAGDLPPGAARFATDPDHYDLAGLRCVKDLSIGELDGSRIRFTGNPWKHDEDLVIQYTGVTSLDVEPGEPSPVSGQDPIGSVQLDEILPAPEGCRHEIAGHHGRIVVVCADLTATWLRVPRPDDPPPGWWTPVRRLDRFNWLGEQRDGAWVVGVPHRRAVPARERLDVLVSVVRGPWRAAARQWQAEPGLDDVVAYAITDPSCQGYDALDWLEDGYPLRPVLLAALEAMHLDKRHGQHRRHRAGRLLRQAAKGGDANHGR</sequence>
<evidence type="ECO:0000256" key="1">
    <source>
        <dbReference type="SAM" id="MobiDB-lite"/>
    </source>
</evidence>
<dbReference type="AlphaFoldDB" id="A0A919UFJ5"/>
<name>A0A919UFJ5_9ACTN</name>
<gene>
    <name evidence="2" type="ORF">Dsi01nite_067740</name>
</gene>
<protein>
    <submittedName>
        <fullName evidence="2">Uncharacterized protein</fullName>
    </submittedName>
</protein>